<keyword evidence="2" id="KW-0012">Acyltransferase</keyword>
<dbReference type="Pfam" id="PF00583">
    <property type="entry name" value="Acetyltransf_1"/>
    <property type="match status" value="1"/>
</dbReference>
<keyword evidence="1 4" id="KW-0808">Transferase</keyword>
<dbReference type="GO" id="GO:0016747">
    <property type="term" value="F:acyltransferase activity, transferring groups other than amino-acyl groups"/>
    <property type="evidence" value="ECO:0007669"/>
    <property type="project" value="InterPro"/>
</dbReference>
<dbReference type="EMBL" id="VDFQ02000001">
    <property type="protein sequence ID" value="KAA1425243.1"/>
    <property type="molecule type" value="Genomic_DNA"/>
</dbReference>
<sequence>MFPTRAYARDAEAIVALRDDLARWQVASGLVQWQPGEVTPDQVREQIADQQWWLLRDDGAISATVRVLEADPRIWDDLVAPEDADALYVHGLMVRRTHRGRGLGTVMLDWVAERVRDAGRTILRLDCAAANPSLRAYYAGLGFTERGVREFDPPWRPLVRLEKSVG</sequence>
<gene>
    <name evidence="4" type="ORF">FE697_005080</name>
</gene>
<dbReference type="Gene3D" id="3.40.630.30">
    <property type="match status" value="1"/>
</dbReference>
<evidence type="ECO:0000313" key="4">
    <source>
        <dbReference type="EMBL" id="KAA1425243.1"/>
    </source>
</evidence>
<evidence type="ECO:0000256" key="1">
    <source>
        <dbReference type="ARBA" id="ARBA00022679"/>
    </source>
</evidence>
<dbReference type="PANTHER" id="PTHR43877">
    <property type="entry name" value="AMINOALKYLPHOSPHONATE N-ACETYLTRANSFERASE-RELATED-RELATED"/>
    <property type="match status" value="1"/>
</dbReference>
<dbReference type="PROSITE" id="PS51186">
    <property type="entry name" value="GNAT"/>
    <property type="match status" value="1"/>
</dbReference>
<dbReference type="Proteomes" id="UP000307768">
    <property type="component" value="Unassembled WGS sequence"/>
</dbReference>
<proteinExistence type="predicted"/>
<reference evidence="4 5" key="1">
    <citation type="submission" date="2019-09" db="EMBL/GenBank/DDBJ databases">
        <title>Mumia zhuanghuii sp. nov. isolated from the intestinal contents of plateau pika (Ochotona curzoniae) in the Qinghai-Tibet plateau of China.</title>
        <authorList>
            <person name="Tian Z."/>
        </authorList>
    </citation>
    <scope>NUCLEOTIDE SEQUENCE [LARGE SCALE GENOMIC DNA]</scope>
    <source>
        <strain evidence="5">350</strain>
    </source>
</reference>
<name>A0A5Q6S4C5_9ACTN</name>
<dbReference type="OrthoDB" id="4095657at2"/>
<protein>
    <submittedName>
        <fullName evidence="4">GNAT family N-acetyltransferase</fullName>
    </submittedName>
</protein>
<accession>A0A5Q6S4C5</accession>
<organism evidence="4 5">
    <name type="scientific">Mumia zhuanghuii</name>
    <dbReference type="NCBI Taxonomy" id="2585211"/>
    <lineage>
        <taxon>Bacteria</taxon>
        <taxon>Bacillati</taxon>
        <taxon>Actinomycetota</taxon>
        <taxon>Actinomycetes</taxon>
        <taxon>Propionibacteriales</taxon>
        <taxon>Nocardioidaceae</taxon>
        <taxon>Mumia</taxon>
    </lineage>
</organism>
<evidence type="ECO:0000256" key="2">
    <source>
        <dbReference type="ARBA" id="ARBA00023315"/>
    </source>
</evidence>
<dbReference type="InterPro" id="IPR000182">
    <property type="entry name" value="GNAT_dom"/>
</dbReference>
<feature type="domain" description="N-acetyltransferase" evidence="3">
    <location>
        <begin position="2"/>
        <end position="166"/>
    </location>
</feature>
<evidence type="ECO:0000259" key="3">
    <source>
        <dbReference type="PROSITE" id="PS51186"/>
    </source>
</evidence>
<dbReference type="SUPFAM" id="SSF55729">
    <property type="entry name" value="Acyl-CoA N-acyltransferases (Nat)"/>
    <property type="match status" value="1"/>
</dbReference>
<dbReference type="CDD" id="cd04301">
    <property type="entry name" value="NAT_SF"/>
    <property type="match status" value="1"/>
</dbReference>
<dbReference type="InterPro" id="IPR016181">
    <property type="entry name" value="Acyl_CoA_acyltransferase"/>
</dbReference>
<dbReference type="RefSeq" id="WP_149768418.1">
    <property type="nucleotide sequence ID" value="NZ_VDFQ02000001.1"/>
</dbReference>
<dbReference type="AlphaFoldDB" id="A0A5Q6S4C5"/>
<evidence type="ECO:0000313" key="5">
    <source>
        <dbReference type="Proteomes" id="UP000307768"/>
    </source>
</evidence>
<comment type="caution">
    <text evidence="4">The sequence shown here is derived from an EMBL/GenBank/DDBJ whole genome shotgun (WGS) entry which is preliminary data.</text>
</comment>
<dbReference type="PANTHER" id="PTHR43877:SF2">
    <property type="entry name" value="AMINOALKYLPHOSPHONATE N-ACETYLTRANSFERASE-RELATED"/>
    <property type="match status" value="1"/>
</dbReference>
<dbReference type="InterPro" id="IPR050832">
    <property type="entry name" value="Bact_Acetyltransf"/>
</dbReference>